<accession>A0A818BAC6</accession>
<dbReference type="InterPro" id="IPR025662">
    <property type="entry name" value="Sigma_54_int_dom_ATP-bd_1"/>
</dbReference>
<dbReference type="Gene3D" id="3.40.50.300">
    <property type="entry name" value="P-loop containing nucleotide triphosphate hydrolases"/>
    <property type="match status" value="1"/>
</dbReference>
<dbReference type="SUPFAM" id="SSF52540">
    <property type="entry name" value="P-loop containing nucleoside triphosphate hydrolases"/>
    <property type="match status" value="2"/>
</dbReference>
<sequence>MPQGYNQNPPPLDTVARIVSIFHEDTIGQEFFDTVLDLFTTFDRTSYSQNSTTFTNDRTHILNSIISSFTAIDTSPKIQDRIDSYFYICCRIEEYDTRVRSFFGMWPASSYNKQVRQALHNYLVKIFVETKGAKPNLNISDKNQLNKMNIREHLVNITTINNEDTFLAFLVLCKLSFQSSMIVDDHQHRLRWIDVVSKLKYSPLTLQQIITTYIDYKEAFSEFAFDIPALIHLVTIKYPLLDANYSPFSTLFNLVQSLSLSPELFYEQFLDIFTSRIRNQYYYFHHVGDLLRALKSRETLFGKYFQAYSIWKYDGDEAWKMFLYLFENSDLSEMVQSHLILNLTRRFPTANIDKFYQDIESAQNILATITHVHRASYVKVLEGIISVFIEKHRYNKGYYLLPEQRLKEFFRLALSLSVAPNLQQPPYVLIIERLVFKTGTQSHNKIKKMKLLFEKLIDFDQNLPETIDPALVIRDEWLSDYTLNISTEWSEQLTSKVYHDLCNSHLNNRFTKYVWSKITYLALLKSSSDNINHILASIDKWLQNVHLDANNILTIIFVTNVFHTIIVKYKKNVFLLPNVEKIFDCILHIHQQDLSSAGKKEMDEIIENGKQFIEDIFLLKGTCANYRALLSPSIIRYFLRFMDLDKISKLSNREQYKFPTTILNIDTIVGIAKPKDIDMSVINPIEPFFDRFIRQVNEWLTWFHRFFNIFHYIVEWLKTCNVVAAADIFNDINTIRDDDTVDCIQTKRVLENALRLLKPFGNHLRRICYLFNCSNSIQIIVHEGTDNQKESSNFIREMKRSQSKNTFTVNSLSSAEKIFPISDRQKIQWFLTSEKYPCNVHIEYRQHDVTACAELIFSKENTSIHKHVLHGEFETQRGGRFIITINNQNVTSPRTIWFQIKSTSLAICHLFQGIFNILYQRYFALATQPIRETQLNDTLDQVFQFIDSLLNGKIKLSDMVSLKTVFYDKNINVREEVQRLFTNRSTTQGTSRASRVTVVDGPDQNDIEQVCKWLKIYQYYCHINSIVDCIRQFDIIPMDHEDESIDHLKRLSSNENISLSEISQVYKILLEQFTTLGGEHLHLIKISVECSAVVKMMEKSDLYSPQGRHKFQELRDNLTTQFQFQERNSMILNSLIITYVLCEPFITKAKTLKEFVGRLSQLRSVEESSLKHMRVINENIQTVNMWLSTEETSTLDNALVTMEHIYKTGIITIRLGRLINKPSYFQIEYSIVKMRASTDTDNLDAEVEQEDRPQDLKRTKFVLSMADINDHKRQLTFCNVDLPSNMSHKKVLLSEQLRLLEIVEKIYSMFVKLEIAGHPDCQLRDKQYEIHDRTSKISSLLSKIRDNQNITDQQLQEAIRVQTDHLELTYRTLETNYAIWLGNLSRFREENSTLKLFSNRQIMIMIILLSTENLIKCHFLSELYSSIDINNQNTNELKLTLQLLSHYLHSLRISNSRLSQDTVSHIYARYKIGKDASAEMCLQQLCSFIQAFIDNKEELYRHDSTENENQRYLVALPAMEETSLKLDLDMDTCCILLNTFQSQLPSFHQILWCSTTTEEDIHLFFSRVRTFQDSTFVVMNIDKMHHRLRELLLNEQDSLTRLEEPHGVIYYVARGSIMNRKNLRPFQLDCNHRDPHQTYTHFLTLCQQNSSSVQPQFEIICGAAGIGKTHHINRNYKNDDTITFSVNDRLNVSSLVSSLLLYDSRTINDHPTVYFNISIHAPFEELNRAFFSLFVCGSLTDVDSGLTFSLSSTKSWKFIIEIPNTNKHTMNIKQNFDNILPLMSIIASNSVDEVTRENYQLFIGEEEELVARFLAAYENGTIDRLLVVVSRELEIPVDFDKLSDLDECRRHIYDCMDKYVPELPRNKIYEISFVKFLYRRIRFFTGYFYRYNMSIQNLGSLAMKQMIHEAKHLAQIDFRHENYLRTYLVYDPNFSLQLLYDDWNNVSDGLKQLFNYNEPRLNKEYRNRNYLVVCLSWLINIKYETFEKIMKDTKFILTESFAYKLFHIHERKLTKLPLIIEGETGVGKTFLLLFYSSLLNANIINSSLEDNVSPRIRERTSIWLLRNVIIAILDNEPNLLGTILRRMKQKLNDDQETNATAAHPLNLVDEPGIEIENSNNEGDDKHTSHESMQIQLVNTDPSHINDQEIDVMPLASLLQVVPQRQFSDLIDIEFLNTIKHALYTCKYDNNILQYIWKTIITTSSENQMNITEKLILALHNYITSQLSTLPLIEISRSLKHLLNEPHSSSIHMSIQMFNEYLCYTLVKPVFYRLLLHPGVTEEQLEEFMSPIIQLARELHGIELIVFFDEINTSSCLGLFKEMFMDRTLHGKNLPENIFFTAAINPSSTPASTDNLVHRLDYIVHQLPQALEGLIVSYGILESKTLGGYIRRKISMFDVSSSNNLEARMPLDNFAQDILCQLILAAQEFCEARLGKNTVSQREIQRCFNLIDFFWKMRYDDETNASYQPNPIRCITLSIALTYYFRLPTEEDNRQRNDQHTPTREDLGNLLSDIIPDFLEIIQFELEKFVNADNFVIPHGVAINQAVREHLFAIVVSVVTRTPLCIIGAPGQSKTLSFQIALQNLQGPQLSTKQFCKRLPSIDPFFCLGSKYSRSEDIAYVFDRAIQREQQYKQYRMKTRCVVFLDEASLPDENKMILKVLHPYLDECKVSFIAVANKSFDAANSNRMICIYRSRPSEFDQKILAYGCLGLDIKMENQMIDSHIGGIVQGLCQGYREVLMSPDIPKIFHDRDFIYMLRELRFELTKNSADHNVSTDGITPISLLRALEDNFNGINEQQFKKLVEIFYDAVQKESDKFLLASKEPDKIIYRNVPTIMRESMGLESVRRRLYGRYKLIIDESEDESAVHLLFQSGLLSSDPKRTTVFRMSDFAEDINNELRNTEILSNIKLCMETGKTILMVNTERIHGSLYDVFNQNFSIMATDDTRKIFSKVAIGPKTIDVAVHEDFQCIIHVKRNEVEHIPAPFLSRFQKYSLSVKDFYRIQLERLAENEQTMIKNVEEKVQSFIQHFGRQYFYGLNENTLYSCLLSLIKINGNDQYYLSNPSQHYSQLTIKSKSFIEKNPTDVQQCLVRLILSQLIQLASPESIILKLPTLEDSIAQSLCTNYFQQQEHFNIENFLRELISKPFIGVDNSELWENSTDESRTETNIIITKKVMIFTRTSSYLDGLNEQTKSEFFNNDDFNGYDGNLTDKIDILNLASIENSVGLQDGFHAFGHDEQKAILIIVIDAQQSHHIPFLRQLIDHAHYTYNTDMQKQAKYFLMLVHSPARQLYHQFCFASIFLNDWNFYFFDSYISGSSLHLQKMLQILSPSTEQQEETYDNILLDLNTTFDDCLWDFCSKIQIFLQELPQETFKDKRAYQFYQRGTSVTRRVQCLKQILQQSTQLQKHIVNIYHEYLSKQKDSRHKIYEMIYRISKDIICGKRFEGLIESIHSYTRASFTRFVSNILKVTINNYGLDALLKLSTNQSGFNSLLKLIDYSSFTAEDESGNVLTSPLDHRTFQIVTQYSCIAETPLYHLFHQRVRAHVEDIKLKHISKLNENKEQDIIVHQRHDVTRRVTTVDNTDSELNETGILSAEQFRSKLVTSILKDTTLADAITEHVLNSYLNDLVRTFCLVLEKQFPADHAQSEKVIGFIAKWIQLVDDDDLQLLQSSVNQNIFLLAYAFTMFEYVQNDVLSLYSACRVINRLNPTESFQIDLFNKNGSNRSRVREELLRHMFDLLWKSLREICLNDNENSETWIQSYVFISKYYPSDKILGQIQLIEIKSELELMNLAYLIFLNEKISHPKELVSRLLDLLNSHGNENNLNYSTSHFFKLLPDIIETIHKYFVDKNEKESTLMIDLQQWIVSTLKTDTQSCKDEINYLFKYLNQSLCHWSLPMKQFAFDQLANLSAQGAQQNRPTTIKINNNFFDRLNLFSTIVECFSDDNFLQNYQLPYHPIVIDNRKIQERPILIDLFFFHLKRHANDSTIDTKLITKLMLLKMPTIKSLHLLSSASNIFQQFKDYFILHFTGLLLCATNLNPDDTKKLMHIVKTLIDQYLSIEDPIVRFSPHLQLFLATIVSKHSWSFLVDLLNSDHIRNVNNQWAHHLHRLLESKEPARLKKDLQRCHQLQFTVASKPDISSIFPHLHLFYDELCKIIENCVINDTPEERWKPLSDWIETKLNSDPIQLKPNEIKAMLLLNIYYNYYCSNHLASVQPLLEIVNDTLEPLPEDLKVFRALLQPEQHIIGYMQENVNEDINCLNRLFKLDSNEEDELAIRHCLINLMVMILMGGKQSFLWTFAFEPITLENTFGEYCNRLSTSICFGSTTHFIIQNNGIHYDCGCVLTLNGDLTRFPTRENHSVMNVPAVYTVLFSTFGAMAWNLLLFDKSVENLHGPILSPSAIEDNTVDVRIAGGDNLRTKVCHFVRARLLSTFNFLSIRSNPDETCILLGRCFEQMAFLTINQQDSWIKPIYSTLDDELNAETKYESEVFFLAFQSIAKHKTYINELQLQSEIQTSLHQFVTQMPMTIDFSHFQVELCNPMHACLPLKLLRHILDSVGILKMTKYIPDLSRFYLLLHQPYTQLIESDEFINITMQELYQRAQKLFVSSRHQHYPNETNNHDTIISKGIEAINAYHKFTDGLIRPGACDETQRFSTVSHDTPVHHFVTTENHDEGDITMRILSVLVDYHNSLLDLIEQTMSSGTNDGVGMLKILTNELISREVSVLIIANNNNGFVTLTDDDFSWIEELCRASLLVDDEYFPKFGTQFTVDFMYLQSYIIRTYLLRCHINYRQIAQKYQCYVRQMQHTNTTENTEILDLGENYGVLLDERQLETDWKHLKLMYLDKLYHGHNFLRQIATILRHNTDDFSSKELYEFLESEGIDENDHLREQLERYEIRNFQLCYIDHVRQIYEKSIGGFQYLFTDVPHLLHTSIDEQSRNELCQIFESVFNLTNEDLQIDELQSIVQQITKFSNELKAIENTLLQQSTKSLREICGFLAVESPILQLIPNAIKCEHYVSLNIYLIQLRSILQERAINIQERERKVWSENFDVQCDNQQQTKEGNRYQVYLNPTTTVDNNQVGNETDEWPLLLAKTDNLADIDNNESFSNIDREPDPKLDIEAARVIEDNVSSAYRSLFKLNIQFVPLTNSTLVQKFHEQEHPILSTFATKAQKYSLKYPDGRKPSSHLCKSEKLFENLKKSFSENAYNPETFAVIDQSQIVIDFNNADNRVLRSMSPEYSIIERTHLVDLRIHFRTNSFEYSTTSTCEILAIINRFTEDRQLEIPSSDVRLCFFDEVGKCIDDKTVGDIDRTENNSTVDIFVKEEDHKISFLSQITVQLKEDQNYMNLFSSATTWRQINRWIKTLIVDESIDNYIIWDPEQKIVVDENHPISSAHDQTTLDGISENETTKVTFLYETNQQLICTLKSTPIFRLLNNEQLLRQLELKISPKNCVLMLNETNNQILMQNDMQQPLSDYLNTDYESICFRIVILIIILKYDDQKSLQIPISNRNLTVTQLLEKTGMTTDVYKYLALNETFEIISNNQSLSDSNEANFILAKDNEICIVEIENNQEVLLVNLENEKIQKQYVICATIADVCKCNNIDMSYQYLLYSDDFVPSIDTSLASFRSGMLHFKVINNNLPISIKISNDEEKQSTTIHCSMSITIKRLCQIVCQLFGVNDLYYGLNDGECELDGDLSLDDIDSSKTEYELALNCKAALKSKITYGDQTIMLPCNERTLLSAIMKDICGRFHILESCHSMHRLILMDDDQTQIDLDNVIGDALELFPGGTTVIPFQLEKLNE</sequence>
<dbReference type="PROSITE" id="PS00675">
    <property type="entry name" value="SIGMA54_INTERACT_1"/>
    <property type="match status" value="1"/>
</dbReference>
<dbReference type="GO" id="GO:0004842">
    <property type="term" value="F:ubiquitin-protein transferase activity"/>
    <property type="evidence" value="ECO:0007669"/>
    <property type="project" value="InterPro"/>
</dbReference>
<proteinExistence type="predicted"/>
<dbReference type="GO" id="GO:0016887">
    <property type="term" value="F:ATP hydrolysis activity"/>
    <property type="evidence" value="ECO:0007669"/>
    <property type="project" value="InterPro"/>
</dbReference>
<dbReference type="PANTHER" id="PTHR22605:SF1">
    <property type="entry name" value="RZ-TYPE DOMAIN-CONTAINING PROTEIN"/>
    <property type="match status" value="1"/>
</dbReference>
<comment type="caution">
    <text evidence="1">The sequence shown here is derived from an EMBL/GenBank/DDBJ whole genome shotgun (WGS) entry which is preliminary data.</text>
</comment>
<evidence type="ECO:0000313" key="2">
    <source>
        <dbReference type="Proteomes" id="UP000663872"/>
    </source>
</evidence>
<name>A0A818BAC6_9BILA</name>
<gene>
    <name evidence="1" type="ORF">GRG538_LOCUS11189</name>
</gene>
<reference evidence="1" key="1">
    <citation type="submission" date="2021-02" db="EMBL/GenBank/DDBJ databases">
        <authorList>
            <person name="Nowell W R."/>
        </authorList>
    </citation>
    <scope>NUCLEOTIDE SEQUENCE</scope>
</reference>
<dbReference type="InterPro" id="IPR031248">
    <property type="entry name" value="RNF213"/>
</dbReference>
<dbReference type="Proteomes" id="UP000663872">
    <property type="component" value="Unassembled WGS sequence"/>
</dbReference>
<evidence type="ECO:0000313" key="1">
    <source>
        <dbReference type="EMBL" id="CAF3414024.1"/>
    </source>
</evidence>
<dbReference type="InterPro" id="IPR027417">
    <property type="entry name" value="P-loop_NTPase"/>
</dbReference>
<dbReference type="EMBL" id="CAJNYT010001475">
    <property type="protein sequence ID" value="CAF3414024.1"/>
    <property type="molecule type" value="Genomic_DNA"/>
</dbReference>
<protein>
    <submittedName>
        <fullName evidence="1">Uncharacterized protein</fullName>
    </submittedName>
</protein>
<dbReference type="PANTHER" id="PTHR22605">
    <property type="entry name" value="RZ-TYPE DOMAIN-CONTAINING PROTEIN"/>
    <property type="match status" value="1"/>
</dbReference>
<organism evidence="1 2">
    <name type="scientific">Rotaria socialis</name>
    <dbReference type="NCBI Taxonomy" id="392032"/>
    <lineage>
        <taxon>Eukaryota</taxon>
        <taxon>Metazoa</taxon>
        <taxon>Spiralia</taxon>
        <taxon>Gnathifera</taxon>
        <taxon>Rotifera</taxon>
        <taxon>Eurotatoria</taxon>
        <taxon>Bdelloidea</taxon>
        <taxon>Philodinida</taxon>
        <taxon>Philodinidae</taxon>
        <taxon>Rotaria</taxon>
    </lineage>
</organism>